<name>A0A1G9MNV5_9RHOB</name>
<keyword evidence="2" id="KW-1185">Reference proteome</keyword>
<protein>
    <submittedName>
        <fullName evidence="1">Uncharacterized protein</fullName>
    </submittedName>
</protein>
<evidence type="ECO:0000313" key="2">
    <source>
        <dbReference type="Proteomes" id="UP000199555"/>
    </source>
</evidence>
<proteinExistence type="predicted"/>
<gene>
    <name evidence="1" type="ORF">SAMN04487971_12228</name>
</gene>
<accession>A0A1G9MNV5</accession>
<dbReference type="AlphaFoldDB" id="A0A1G9MNV5"/>
<evidence type="ECO:0000313" key="1">
    <source>
        <dbReference type="EMBL" id="SDL75899.1"/>
    </source>
</evidence>
<dbReference type="OrthoDB" id="7832706at2"/>
<dbReference type="EMBL" id="FNGE01000022">
    <property type="protein sequence ID" value="SDL75899.1"/>
    <property type="molecule type" value="Genomic_DNA"/>
</dbReference>
<reference evidence="2" key="1">
    <citation type="submission" date="2016-10" db="EMBL/GenBank/DDBJ databases">
        <authorList>
            <person name="Varghese N."/>
            <person name="Submissions S."/>
        </authorList>
    </citation>
    <scope>NUCLEOTIDE SEQUENCE [LARGE SCALE GENOMIC DNA]</scope>
    <source>
        <strain evidence="2">CGMCC 1.7655</strain>
    </source>
</reference>
<dbReference type="STRING" id="525640.SAMN04487971_12228"/>
<dbReference type="RefSeq" id="WP_090757223.1">
    <property type="nucleotide sequence ID" value="NZ_FNGE01000022.1"/>
</dbReference>
<sequence>MSHLDLDAVLAVSNQHAYPVYPAAIPDAWQEIAAEKGYDIVGRVRDRYHLVLRHEDCGAEMISRVFVLRTSEPACPTCLDTRRRALCAAAGVSYLGRGDHSNYFRILLPCGHETSRQQELLERVRQGKTAIRCETCHAERLAAEARARGWELIGPDPQGDQSYRLYRHGCGHVQRVAVGNMMTGRFACGCCSDGWTTAESNIYAMRFVLKNGRDVIKAGYSRDPQSRLRHQLITDPDQYARLIRTVAIPSGHLAIRLEKELHATLRRERPDAVLHRSEFAGEVRVVSEIYCASIEPEIMRLLDGIEMRVKALVRH</sequence>
<dbReference type="Proteomes" id="UP000199555">
    <property type="component" value="Unassembled WGS sequence"/>
</dbReference>
<organism evidence="1 2">
    <name type="scientific">Paracoccus chinensis</name>
    <dbReference type="NCBI Taxonomy" id="525640"/>
    <lineage>
        <taxon>Bacteria</taxon>
        <taxon>Pseudomonadati</taxon>
        <taxon>Pseudomonadota</taxon>
        <taxon>Alphaproteobacteria</taxon>
        <taxon>Rhodobacterales</taxon>
        <taxon>Paracoccaceae</taxon>
        <taxon>Paracoccus</taxon>
    </lineage>
</organism>